<keyword evidence="2" id="KW-1185">Reference proteome</keyword>
<organism evidence="1 2">
    <name type="scientific">Lipingzhangella rawalii</name>
    <dbReference type="NCBI Taxonomy" id="2055835"/>
    <lineage>
        <taxon>Bacteria</taxon>
        <taxon>Bacillati</taxon>
        <taxon>Actinomycetota</taxon>
        <taxon>Actinomycetes</taxon>
        <taxon>Streptosporangiales</taxon>
        <taxon>Nocardiopsidaceae</taxon>
        <taxon>Lipingzhangella</taxon>
    </lineage>
</organism>
<dbReference type="Proteomes" id="UP001250214">
    <property type="component" value="Unassembled WGS sequence"/>
</dbReference>
<sequence length="180" mass="20516">MRRRSTTSLTAHQWVYQLIIELNRLDAGRPAEMEGCTEEELAQIEAESPFAPIPSDYRVFMRLLGRRPGLLFTGTDLTYPACLGTRQYALECAREEDPDVPVTDTFFIGHHQGYLLYYFRLGDERVWTHELAGNSPPTAAPNIRAFVEAELYGVSPRVWPQMRERAQAQRNRQGTPDSGV</sequence>
<comment type="caution">
    <text evidence="1">The sequence shown here is derived from an EMBL/GenBank/DDBJ whole genome shotgun (WGS) entry which is preliminary data.</text>
</comment>
<name>A0ABU2HAH6_9ACTN</name>
<reference evidence="2" key="1">
    <citation type="submission" date="2023-07" db="EMBL/GenBank/DDBJ databases">
        <title>Novel species in the genus Lipingzhangella isolated from Sambhar Salt Lake.</title>
        <authorList>
            <person name="Jiya N."/>
            <person name="Kajale S."/>
            <person name="Sharma A."/>
        </authorList>
    </citation>
    <scope>NUCLEOTIDE SEQUENCE [LARGE SCALE GENOMIC DNA]</scope>
    <source>
        <strain evidence="2">LS1_29</strain>
    </source>
</reference>
<dbReference type="InterPro" id="IPR037883">
    <property type="entry name" value="Knr4/Smi1-like_sf"/>
</dbReference>
<dbReference type="SUPFAM" id="SSF160631">
    <property type="entry name" value="SMI1/KNR4-like"/>
    <property type="match status" value="1"/>
</dbReference>
<gene>
    <name evidence="1" type="ORF">RIF23_18345</name>
</gene>
<proteinExistence type="predicted"/>
<dbReference type="RefSeq" id="WP_310913824.1">
    <property type="nucleotide sequence ID" value="NZ_JAVLVT010000010.1"/>
</dbReference>
<evidence type="ECO:0008006" key="3">
    <source>
        <dbReference type="Google" id="ProtNLM"/>
    </source>
</evidence>
<protein>
    <recommendedName>
        <fullName evidence="3">Knr4/Smi1-like domain-containing protein</fullName>
    </recommendedName>
</protein>
<evidence type="ECO:0000313" key="1">
    <source>
        <dbReference type="EMBL" id="MDS1272253.1"/>
    </source>
</evidence>
<dbReference type="EMBL" id="JAVLVT010000010">
    <property type="protein sequence ID" value="MDS1272253.1"/>
    <property type="molecule type" value="Genomic_DNA"/>
</dbReference>
<evidence type="ECO:0000313" key="2">
    <source>
        <dbReference type="Proteomes" id="UP001250214"/>
    </source>
</evidence>
<accession>A0ABU2HAH6</accession>